<dbReference type="SMART" id="SM00829">
    <property type="entry name" value="PKS_ER"/>
    <property type="match status" value="1"/>
</dbReference>
<dbReference type="GO" id="GO:0016651">
    <property type="term" value="F:oxidoreductase activity, acting on NAD(P)H"/>
    <property type="evidence" value="ECO:0007669"/>
    <property type="project" value="InterPro"/>
</dbReference>
<evidence type="ECO:0000313" key="3">
    <source>
        <dbReference type="Proteomes" id="UP000053558"/>
    </source>
</evidence>
<dbReference type="AlphaFoldDB" id="A0A5M3MFC6"/>
<proteinExistence type="predicted"/>
<evidence type="ECO:0000259" key="1">
    <source>
        <dbReference type="SMART" id="SM00829"/>
    </source>
</evidence>
<comment type="caution">
    <text evidence="2">The sequence shown here is derived from an EMBL/GenBank/DDBJ whole genome shotgun (WGS) entry which is preliminary data.</text>
</comment>
<dbReference type="SUPFAM" id="SSF51735">
    <property type="entry name" value="NAD(P)-binding Rossmann-fold domains"/>
    <property type="match status" value="1"/>
</dbReference>
<dbReference type="InterPro" id="IPR013154">
    <property type="entry name" value="ADH-like_N"/>
</dbReference>
<reference evidence="3" key="1">
    <citation type="journal article" date="2012" name="Science">
        <title>The Paleozoic origin of enzymatic lignin decomposition reconstructed from 31 fungal genomes.</title>
        <authorList>
            <person name="Floudas D."/>
            <person name="Binder M."/>
            <person name="Riley R."/>
            <person name="Barry K."/>
            <person name="Blanchette R.A."/>
            <person name="Henrissat B."/>
            <person name="Martinez A.T."/>
            <person name="Otillar R."/>
            <person name="Spatafora J.W."/>
            <person name="Yadav J.S."/>
            <person name="Aerts A."/>
            <person name="Benoit I."/>
            <person name="Boyd A."/>
            <person name="Carlson A."/>
            <person name="Copeland A."/>
            <person name="Coutinho P.M."/>
            <person name="de Vries R.P."/>
            <person name="Ferreira P."/>
            <person name="Findley K."/>
            <person name="Foster B."/>
            <person name="Gaskell J."/>
            <person name="Glotzer D."/>
            <person name="Gorecki P."/>
            <person name="Heitman J."/>
            <person name="Hesse C."/>
            <person name="Hori C."/>
            <person name="Igarashi K."/>
            <person name="Jurgens J.A."/>
            <person name="Kallen N."/>
            <person name="Kersten P."/>
            <person name="Kohler A."/>
            <person name="Kuees U."/>
            <person name="Kumar T.K.A."/>
            <person name="Kuo A."/>
            <person name="LaButti K."/>
            <person name="Larrondo L.F."/>
            <person name="Lindquist E."/>
            <person name="Ling A."/>
            <person name="Lombard V."/>
            <person name="Lucas S."/>
            <person name="Lundell T."/>
            <person name="Martin R."/>
            <person name="McLaughlin D.J."/>
            <person name="Morgenstern I."/>
            <person name="Morin E."/>
            <person name="Murat C."/>
            <person name="Nagy L.G."/>
            <person name="Nolan M."/>
            <person name="Ohm R.A."/>
            <person name="Patyshakuliyeva A."/>
            <person name="Rokas A."/>
            <person name="Ruiz-Duenas F.J."/>
            <person name="Sabat G."/>
            <person name="Salamov A."/>
            <person name="Samejima M."/>
            <person name="Schmutz J."/>
            <person name="Slot J.C."/>
            <person name="St John F."/>
            <person name="Stenlid J."/>
            <person name="Sun H."/>
            <person name="Sun S."/>
            <person name="Syed K."/>
            <person name="Tsang A."/>
            <person name="Wiebenga A."/>
            <person name="Young D."/>
            <person name="Pisabarro A."/>
            <person name="Eastwood D.C."/>
            <person name="Martin F."/>
            <person name="Cullen D."/>
            <person name="Grigoriev I.V."/>
            <person name="Hibbett D.S."/>
        </authorList>
    </citation>
    <scope>NUCLEOTIDE SEQUENCE [LARGE SCALE GENOMIC DNA]</scope>
    <source>
        <strain evidence="3">RWD-64-598 SS2</strain>
    </source>
</reference>
<dbReference type="OMA" id="VQIHACA"/>
<organism evidence="2 3">
    <name type="scientific">Coniophora puteana (strain RWD-64-598)</name>
    <name type="common">Brown rot fungus</name>
    <dbReference type="NCBI Taxonomy" id="741705"/>
    <lineage>
        <taxon>Eukaryota</taxon>
        <taxon>Fungi</taxon>
        <taxon>Dikarya</taxon>
        <taxon>Basidiomycota</taxon>
        <taxon>Agaricomycotina</taxon>
        <taxon>Agaricomycetes</taxon>
        <taxon>Agaricomycetidae</taxon>
        <taxon>Boletales</taxon>
        <taxon>Coniophorineae</taxon>
        <taxon>Coniophoraceae</taxon>
        <taxon>Coniophora</taxon>
    </lineage>
</organism>
<accession>A0A5M3MFC6</accession>
<evidence type="ECO:0000313" key="2">
    <source>
        <dbReference type="EMBL" id="EIW77948.1"/>
    </source>
</evidence>
<keyword evidence="3" id="KW-1185">Reference proteome</keyword>
<dbReference type="Gene3D" id="3.90.180.10">
    <property type="entry name" value="Medium-chain alcohol dehydrogenases, catalytic domain"/>
    <property type="match status" value="1"/>
</dbReference>
<name>A0A5M3MFC6_CONPW</name>
<feature type="domain" description="Enoyl reductase (ER)" evidence="1">
    <location>
        <begin position="23"/>
        <end position="349"/>
    </location>
</feature>
<dbReference type="InterPro" id="IPR036291">
    <property type="entry name" value="NAD(P)-bd_dom_sf"/>
</dbReference>
<dbReference type="InterPro" id="IPR013149">
    <property type="entry name" value="ADH-like_C"/>
</dbReference>
<dbReference type="OrthoDB" id="3233595at2759"/>
<dbReference type="Pfam" id="PF08240">
    <property type="entry name" value="ADH_N"/>
    <property type="match status" value="1"/>
</dbReference>
<dbReference type="KEGG" id="cput:CONPUDRAFT_157124"/>
<dbReference type="InterPro" id="IPR047122">
    <property type="entry name" value="Trans-enoyl_RdTase-like"/>
</dbReference>
<dbReference type="InterPro" id="IPR011032">
    <property type="entry name" value="GroES-like_sf"/>
</dbReference>
<dbReference type="GeneID" id="19203704"/>
<dbReference type="InterPro" id="IPR020843">
    <property type="entry name" value="ER"/>
</dbReference>
<dbReference type="Gene3D" id="3.40.50.720">
    <property type="entry name" value="NAD(P)-binding Rossmann-like Domain"/>
    <property type="match status" value="1"/>
</dbReference>
<sequence>MPKDDDHWHLAGTQTALLLPGVGASFALQQISIPQAGPGEVLVKNYAAGLNPIDYKTQESGFYVVREYPAILGFEGAGVVSAIGEGVIHLKEGDRVAYQGVATNKGRSFQQWVVTSADWVFKLPNSISFDTAAAIPIALLAAVIGTYQPPPHGLGVATPWSSTGRSAHSGSPIVVLGGTSNVGQYAIQLARLAGFDAIITTASPRNSSLLQRLGATHVLDRSLSIEALVQEVEKITGNKKVLHVFDAVGIAETQQAALSIVAEGGKVLTTNAPQGKAPEGSDKQVVFVMGALMVPQHQAFGKEFLSVWASLFESGDIKASAVEIVPGGLNGVETTLKQLKTISGKKFVVRPFETDV</sequence>
<dbReference type="EMBL" id="JH711583">
    <property type="protein sequence ID" value="EIW77948.1"/>
    <property type="molecule type" value="Genomic_DNA"/>
</dbReference>
<protein>
    <submittedName>
        <fullName evidence="2">GroES-like protein</fullName>
    </submittedName>
</protein>
<gene>
    <name evidence="2" type="ORF">CONPUDRAFT_157124</name>
</gene>
<dbReference type="RefSeq" id="XP_007772239.1">
    <property type="nucleotide sequence ID" value="XM_007774049.1"/>
</dbReference>
<dbReference type="Proteomes" id="UP000053558">
    <property type="component" value="Unassembled WGS sequence"/>
</dbReference>
<dbReference type="SUPFAM" id="SSF50129">
    <property type="entry name" value="GroES-like"/>
    <property type="match status" value="1"/>
</dbReference>
<dbReference type="PANTHER" id="PTHR45348">
    <property type="entry name" value="HYPOTHETICAL OXIDOREDUCTASE (EUROFUNG)"/>
    <property type="match status" value="1"/>
</dbReference>
<dbReference type="CDD" id="cd08249">
    <property type="entry name" value="enoyl_reductase_like"/>
    <property type="match status" value="1"/>
</dbReference>
<dbReference type="PANTHER" id="PTHR45348:SF2">
    <property type="entry name" value="ZINC-TYPE ALCOHOL DEHYDROGENASE-LIKE PROTEIN C2E1P3.01"/>
    <property type="match status" value="1"/>
</dbReference>
<dbReference type="Pfam" id="PF00107">
    <property type="entry name" value="ADH_zinc_N"/>
    <property type="match status" value="1"/>
</dbReference>